<dbReference type="Gene3D" id="3.30.300.30">
    <property type="match status" value="1"/>
</dbReference>
<evidence type="ECO:0000313" key="5">
    <source>
        <dbReference type="Proteomes" id="UP001180845"/>
    </source>
</evidence>
<dbReference type="EC" id="6.2.1.-" evidence="4"/>
<dbReference type="PANTHER" id="PTHR43201">
    <property type="entry name" value="ACYL-COA SYNTHETASE"/>
    <property type="match status" value="1"/>
</dbReference>
<dbReference type="InterPro" id="IPR000873">
    <property type="entry name" value="AMP-dep_synth/lig_dom"/>
</dbReference>
<dbReference type="GO" id="GO:0031956">
    <property type="term" value="F:medium-chain fatty acid-CoA ligase activity"/>
    <property type="evidence" value="ECO:0007669"/>
    <property type="project" value="TreeGrafter"/>
</dbReference>
<evidence type="ECO:0000259" key="2">
    <source>
        <dbReference type="Pfam" id="PF00501"/>
    </source>
</evidence>
<evidence type="ECO:0000256" key="1">
    <source>
        <dbReference type="ARBA" id="ARBA00006432"/>
    </source>
</evidence>
<comment type="similarity">
    <text evidence="1">Belongs to the ATP-dependent AMP-binding enzyme family.</text>
</comment>
<keyword evidence="4" id="KW-0436">Ligase</keyword>
<dbReference type="PROSITE" id="PS00455">
    <property type="entry name" value="AMP_BINDING"/>
    <property type="match status" value="1"/>
</dbReference>
<dbReference type="EMBL" id="JAVDXW010000001">
    <property type="protein sequence ID" value="MDR7300132.1"/>
    <property type="molecule type" value="Genomic_DNA"/>
</dbReference>
<accession>A0AAE4CLP0</accession>
<dbReference type="PANTHER" id="PTHR43201:SF8">
    <property type="entry name" value="ACYL-COA SYNTHETASE FAMILY MEMBER 3"/>
    <property type="match status" value="1"/>
</dbReference>
<reference evidence="4" key="1">
    <citation type="submission" date="2023-07" db="EMBL/GenBank/DDBJ databases">
        <title>Sequencing the genomes of 1000 actinobacteria strains.</title>
        <authorList>
            <person name="Klenk H.-P."/>
        </authorList>
    </citation>
    <scope>NUCLEOTIDE SEQUENCE</scope>
    <source>
        <strain evidence="4">DSM 45977</strain>
    </source>
</reference>
<protein>
    <submittedName>
        <fullName evidence="4">Malonyl-CoA/methylmalonyl-CoA synthetase</fullName>
        <ecNumber evidence="4">6.2.1.-</ecNumber>
    </submittedName>
</protein>
<feature type="domain" description="AMP-binding enzyme C-terminal" evidence="3">
    <location>
        <begin position="433"/>
        <end position="508"/>
    </location>
</feature>
<keyword evidence="5" id="KW-1185">Reference proteome</keyword>
<comment type="caution">
    <text evidence="4">The sequence shown here is derived from an EMBL/GenBank/DDBJ whole genome shotgun (WGS) entry which is preliminary data.</text>
</comment>
<gene>
    <name evidence="4" type="ORF">JOF55_000313</name>
</gene>
<sequence length="526" mass="56448">MRTVWVLVVAAVVWWALATDGIRADVINNTEVSGMGESLLPKLREPDEQEAIRFGERVLSYTALATAASGIADRVGSSRRVAVWATPSVETCVAVVGALCAGAAVVPINPKLGRRELEHIVADSEPELLLAEPGVAPAEALASVSLHTVELMADSEQGRIDLADEPSGESPALVIYTSGTTGAPKGVVLPRRAIRSNLDAVAEAWEWTGRDVLTHALPLFHVHGLILGVLGPLRLGGCVHHLGTFSTRAVAEALAGPATMLFGVPTMYRRLADDAENDPAIARAVGRARLLVSGSAPLPAVEHQRIARLTGQQVVERYGMSETIMNCGVRAWEDRRPGYVGRPFDGVELKLVDEQGHDITTRDDDTVGEILVRGSNLFTEYLHRPEATAEAFTDGWFRTGDMATRAADGYIRIVGRKATDIIKSGGYKIGAGEIENVLLEHPAVAEVAVTGEPDADLGERIVAWVVAAEGRTADEETLAHHVADLLTPHKRPRMVRFVRELPRNEMGKVMKKALADRGASARADHG</sequence>
<dbReference type="AlphaFoldDB" id="A0AAE4CLP0"/>
<dbReference type="Pfam" id="PF13193">
    <property type="entry name" value="AMP-binding_C"/>
    <property type="match status" value="1"/>
</dbReference>
<dbReference type="Pfam" id="PF00501">
    <property type="entry name" value="AMP-binding"/>
    <property type="match status" value="1"/>
</dbReference>
<dbReference type="NCBIfam" id="NF005858">
    <property type="entry name" value="PRK07787.1"/>
    <property type="match status" value="1"/>
</dbReference>
<dbReference type="GO" id="GO:0006631">
    <property type="term" value="P:fatty acid metabolic process"/>
    <property type="evidence" value="ECO:0007669"/>
    <property type="project" value="TreeGrafter"/>
</dbReference>
<evidence type="ECO:0000259" key="3">
    <source>
        <dbReference type="Pfam" id="PF13193"/>
    </source>
</evidence>
<proteinExistence type="inferred from homology"/>
<dbReference type="InterPro" id="IPR020845">
    <property type="entry name" value="AMP-binding_CS"/>
</dbReference>
<organism evidence="4 5">
    <name type="scientific">Haloactinomyces albus</name>
    <dbReference type="NCBI Taxonomy" id="1352928"/>
    <lineage>
        <taxon>Bacteria</taxon>
        <taxon>Bacillati</taxon>
        <taxon>Actinomycetota</taxon>
        <taxon>Actinomycetes</taxon>
        <taxon>Actinopolysporales</taxon>
        <taxon>Actinopolysporaceae</taxon>
        <taxon>Haloactinomyces</taxon>
    </lineage>
</organism>
<dbReference type="Proteomes" id="UP001180845">
    <property type="component" value="Unassembled WGS sequence"/>
</dbReference>
<name>A0AAE4CLP0_9ACTN</name>
<dbReference type="InterPro" id="IPR045851">
    <property type="entry name" value="AMP-bd_C_sf"/>
</dbReference>
<evidence type="ECO:0000313" key="4">
    <source>
        <dbReference type="EMBL" id="MDR7300132.1"/>
    </source>
</evidence>
<dbReference type="CDD" id="cd05941">
    <property type="entry name" value="MCS"/>
    <property type="match status" value="1"/>
</dbReference>
<feature type="domain" description="AMP-dependent synthetase/ligase" evidence="2">
    <location>
        <begin position="46"/>
        <end position="382"/>
    </location>
</feature>
<dbReference type="InterPro" id="IPR042099">
    <property type="entry name" value="ANL_N_sf"/>
</dbReference>
<dbReference type="InterPro" id="IPR025110">
    <property type="entry name" value="AMP-bd_C"/>
</dbReference>
<dbReference type="SUPFAM" id="SSF56801">
    <property type="entry name" value="Acetyl-CoA synthetase-like"/>
    <property type="match status" value="1"/>
</dbReference>
<dbReference type="Gene3D" id="3.40.50.12780">
    <property type="entry name" value="N-terminal domain of ligase-like"/>
    <property type="match status" value="1"/>
</dbReference>